<dbReference type="EMBL" id="RJJC01000001">
    <property type="protein sequence ID" value="RNJ26673.1"/>
    <property type="molecule type" value="Genomic_DNA"/>
</dbReference>
<dbReference type="Pfam" id="PF18204">
    <property type="entry name" value="PGF-CTERM"/>
    <property type="match status" value="1"/>
</dbReference>
<keyword evidence="5" id="KW-1185">Reference proteome</keyword>
<dbReference type="InterPro" id="IPR055769">
    <property type="entry name" value="DUF7345"/>
</dbReference>
<dbReference type="RefSeq" id="WP_075936687.1">
    <property type="nucleotide sequence ID" value="NZ_BDJH01000002.1"/>
</dbReference>
<evidence type="ECO:0000256" key="1">
    <source>
        <dbReference type="ARBA" id="ARBA00022729"/>
    </source>
</evidence>
<feature type="domain" description="DUF7345" evidence="3">
    <location>
        <begin position="43"/>
        <end position="165"/>
    </location>
</feature>
<dbReference type="Proteomes" id="UP000270581">
    <property type="component" value="Unassembled WGS sequence"/>
</dbReference>
<evidence type="ECO:0000259" key="2">
    <source>
        <dbReference type="Pfam" id="PF18204"/>
    </source>
</evidence>
<protein>
    <submittedName>
        <fullName evidence="4">DUF4897 domain-containing protein</fullName>
    </submittedName>
</protein>
<dbReference type="InterPro" id="IPR026371">
    <property type="entry name" value="PGF_CTERM"/>
</dbReference>
<dbReference type="GO" id="GO:0030115">
    <property type="term" value="C:S-layer"/>
    <property type="evidence" value="ECO:0007669"/>
    <property type="project" value="UniProtKB-SubCell"/>
</dbReference>
<comment type="caution">
    <text evidence="4">The sequence shown here is derived from an EMBL/GenBank/DDBJ whole genome shotgun (WGS) entry which is preliminary data.</text>
</comment>
<gene>
    <name evidence="4" type="ORF">Nmn1133_08315</name>
</gene>
<dbReference type="GO" id="GO:0005886">
    <property type="term" value="C:plasma membrane"/>
    <property type="evidence" value="ECO:0007669"/>
    <property type="project" value="UniProtKB-SubCell"/>
</dbReference>
<name>A0AAJ4R8S3_9EURY</name>
<sequence length="232" mass="23654">MSRDTTVGTALRRAGLAVLVVAVVASGAGTAAADSHPGEAFVVDLAADGDAEVTLRVTFDLTTNSEREAFETLQANQTEVNEMRDSFASRLAGVASSASEETGRQMEITDAAATVRTESDTGVVELSATWTNLAAVDGEQLTLAEPFASDYSPDREFVVTAPDGYRLSAMPTPDADVAGTLRWSANTSLDGLEVTASPGGPDGTTAAGQPGFTAVGAVAGLLGVGLLARRAS</sequence>
<reference evidence="4 5" key="1">
    <citation type="submission" date="2018-11" db="EMBL/GenBank/DDBJ databases">
        <title>Genome sequences of Natronomonas sp. CBA1133.</title>
        <authorList>
            <person name="Roh S.W."/>
            <person name="Cha I.-T."/>
        </authorList>
    </citation>
    <scope>NUCLEOTIDE SEQUENCE [LARGE SCALE GENOMIC DNA]</scope>
    <source>
        <strain evidence="4 5">CBA1133</strain>
    </source>
</reference>
<accession>A0AAJ4R8S3</accession>
<evidence type="ECO:0000313" key="5">
    <source>
        <dbReference type="Proteomes" id="UP000270581"/>
    </source>
</evidence>
<organism evidence="4 5">
    <name type="scientific">Halosegnis longus</name>
    <dbReference type="NCBI Taxonomy" id="2216012"/>
    <lineage>
        <taxon>Archaea</taxon>
        <taxon>Methanobacteriati</taxon>
        <taxon>Methanobacteriota</taxon>
        <taxon>Stenosarchaea group</taxon>
        <taxon>Halobacteria</taxon>
        <taxon>Halobacteriales</taxon>
        <taxon>Natronomonadaceae</taxon>
        <taxon>Halosegnis</taxon>
    </lineage>
</organism>
<dbReference type="Pfam" id="PF24036">
    <property type="entry name" value="DUF7345"/>
    <property type="match status" value="1"/>
</dbReference>
<proteinExistence type="predicted"/>
<feature type="domain" description="PGF-CTERM archaeal protein-sorting signal" evidence="2">
    <location>
        <begin position="209"/>
        <end position="230"/>
    </location>
</feature>
<dbReference type="NCBIfam" id="TIGR04126">
    <property type="entry name" value="PGF_CTERM"/>
    <property type="match status" value="1"/>
</dbReference>
<evidence type="ECO:0000259" key="3">
    <source>
        <dbReference type="Pfam" id="PF24036"/>
    </source>
</evidence>
<keyword evidence="1" id="KW-0732">Signal</keyword>
<evidence type="ECO:0000313" key="4">
    <source>
        <dbReference type="EMBL" id="RNJ26673.1"/>
    </source>
</evidence>
<dbReference type="AlphaFoldDB" id="A0AAJ4R8S3"/>